<dbReference type="InterPro" id="IPR036236">
    <property type="entry name" value="Znf_C2H2_sf"/>
</dbReference>
<name>A0ABD2NZ55_9CUCU</name>
<dbReference type="Pfam" id="PF02892">
    <property type="entry name" value="zf-BED"/>
    <property type="match status" value="1"/>
</dbReference>
<evidence type="ECO:0000313" key="6">
    <source>
        <dbReference type="Proteomes" id="UP001516400"/>
    </source>
</evidence>
<dbReference type="AlphaFoldDB" id="A0ABD2NZ55"/>
<reference evidence="5 6" key="1">
    <citation type="journal article" date="2021" name="BMC Biol.">
        <title>Horizontally acquired antibacterial genes associated with adaptive radiation of ladybird beetles.</title>
        <authorList>
            <person name="Li H.S."/>
            <person name="Tang X.F."/>
            <person name="Huang Y.H."/>
            <person name="Xu Z.Y."/>
            <person name="Chen M.L."/>
            <person name="Du X.Y."/>
            <person name="Qiu B.Y."/>
            <person name="Chen P.T."/>
            <person name="Zhang W."/>
            <person name="Slipinski A."/>
            <person name="Escalona H.E."/>
            <person name="Waterhouse R.M."/>
            <person name="Zwick A."/>
            <person name="Pang H."/>
        </authorList>
    </citation>
    <scope>NUCLEOTIDE SEQUENCE [LARGE SCALE GENOMIC DNA]</scope>
    <source>
        <strain evidence="5">SYSU2018</strain>
    </source>
</reference>
<organism evidence="5 6">
    <name type="scientific">Cryptolaemus montrouzieri</name>
    <dbReference type="NCBI Taxonomy" id="559131"/>
    <lineage>
        <taxon>Eukaryota</taxon>
        <taxon>Metazoa</taxon>
        <taxon>Ecdysozoa</taxon>
        <taxon>Arthropoda</taxon>
        <taxon>Hexapoda</taxon>
        <taxon>Insecta</taxon>
        <taxon>Pterygota</taxon>
        <taxon>Neoptera</taxon>
        <taxon>Endopterygota</taxon>
        <taxon>Coleoptera</taxon>
        <taxon>Polyphaga</taxon>
        <taxon>Cucujiformia</taxon>
        <taxon>Coccinelloidea</taxon>
        <taxon>Coccinellidae</taxon>
        <taxon>Scymninae</taxon>
        <taxon>Scymnini</taxon>
        <taxon>Cryptolaemus</taxon>
    </lineage>
</organism>
<dbReference type="GO" id="GO:0008270">
    <property type="term" value="F:zinc ion binding"/>
    <property type="evidence" value="ECO:0007669"/>
    <property type="project" value="UniProtKB-KW"/>
</dbReference>
<dbReference type="EMBL" id="JABFTP020000165">
    <property type="protein sequence ID" value="KAL3284002.1"/>
    <property type="molecule type" value="Genomic_DNA"/>
</dbReference>
<sequence length="73" mass="8412">MSPPIKCSIWTYFTIDKNVPEKSECEIGNKSYSRKGRTTTSLINHLHSIHPEDVCLFQSTNKEKELKKNNDEA</sequence>
<evidence type="ECO:0000259" key="4">
    <source>
        <dbReference type="Pfam" id="PF02892"/>
    </source>
</evidence>
<dbReference type="SUPFAM" id="SSF57667">
    <property type="entry name" value="beta-beta-alpha zinc fingers"/>
    <property type="match status" value="1"/>
</dbReference>
<evidence type="ECO:0000256" key="2">
    <source>
        <dbReference type="ARBA" id="ARBA00022771"/>
    </source>
</evidence>
<keyword evidence="2" id="KW-0863">Zinc-finger</keyword>
<dbReference type="InterPro" id="IPR003656">
    <property type="entry name" value="Znf_BED"/>
</dbReference>
<comment type="caution">
    <text evidence="5">The sequence shown here is derived from an EMBL/GenBank/DDBJ whole genome shotgun (WGS) entry which is preliminary data.</text>
</comment>
<accession>A0ABD2NZ55</accession>
<protein>
    <recommendedName>
        <fullName evidence="4">BED-type domain-containing protein</fullName>
    </recommendedName>
</protein>
<evidence type="ECO:0000313" key="5">
    <source>
        <dbReference type="EMBL" id="KAL3284002.1"/>
    </source>
</evidence>
<keyword evidence="6" id="KW-1185">Reference proteome</keyword>
<gene>
    <name evidence="5" type="ORF">HHI36_018172</name>
</gene>
<feature type="domain" description="BED-type" evidence="4">
    <location>
        <begin position="9"/>
        <end position="51"/>
    </location>
</feature>
<evidence type="ECO:0000256" key="1">
    <source>
        <dbReference type="ARBA" id="ARBA00022723"/>
    </source>
</evidence>
<feature type="non-terminal residue" evidence="5">
    <location>
        <position position="73"/>
    </location>
</feature>
<proteinExistence type="predicted"/>
<keyword evidence="3" id="KW-0862">Zinc</keyword>
<keyword evidence="1" id="KW-0479">Metal-binding</keyword>
<evidence type="ECO:0000256" key="3">
    <source>
        <dbReference type="ARBA" id="ARBA00022833"/>
    </source>
</evidence>
<dbReference type="Proteomes" id="UP001516400">
    <property type="component" value="Unassembled WGS sequence"/>
</dbReference>